<dbReference type="PANTHER" id="PTHR30574">
    <property type="entry name" value="INNER MEMBRANE PROTEIN YEDE"/>
    <property type="match status" value="1"/>
</dbReference>
<keyword evidence="4" id="KW-0997">Cell inner membrane</keyword>
<feature type="transmembrane region" description="Helical" evidence="9">
    <location>
        <begin position="121"/>
        <end position="142"/>
    </location>
</feature>
<dbReference type="Pfam" id="PF04143">
    <property type="entry name" value="Sulf_transp"/>
    <property type="match status" value="1"/>
</dbReference>
<comment type="similarity">
    <text evidence="8">Belongs to the TsuA/YedE (TC 9.B.102) family.</text>
</comment>
<sequence>MSTGDKINKKQLGAALIVILLLVFGGKILSDISPKLGLSLITGLFFGYILTRARFGFAGGVKKIYITGEGSLTKALLVMFAVTIIAMAGLQWAAAADGAVVKYLVEGDAVKIPATGSVKSLSLATIIGGFIFGIGMMLAGGCASGTLTDLGEGAFRSAIALLFFAVGSVPGLSARYAFDQSALADFSTIVYLPHYFGYIGATVISLLLLLVLYMITRKYESFRRSEGHFEELEYEERDLPLEEDEADSFFSFKTYHKFFMERWSFMTGGLLIAVMFIFVVNTTGKDWGVTSAYARWGVAIFDSLGFDMTGPAFASYYEAVQQGLINDGGTIRNIAIIFGSAIAFLLAGKFKFDFNFNLKDAGYYALGGLLMGFGARMAKGCNIGALYSAISNFSLNGWGFLIALSLGGIFALKVFAGKVNLIPANRYQAEKENAEQISA</sequence>
<keyword evidence="6 9" id="KW-1133">Transmembrane helix</keyword>
<evidence type="ECO:0000256" key="1">
    <source>
        <dbReference type="ARBA" id="ARBA00004429"/>
    </source>
</evidence>
<evidence type="ECO:0000256" key="6">
    <source>
        <dbReference type="ARBA" id="ARBA00022989"/>
    </source>
</evidence>
<comment type="caution">
    <text evidence="10">The sequence shown here is derived from an EMBL/GenBank/DDBJ whole genome shotgun (WGS) entry which is preliminary data.</text>
</comment>
<evidence type="ECO:0000256" key="4">
    <source>
        <dbReference type="ARBA" id="ARBA00022519"/>
    </source>
</evidence>
<evidence type="ECO:0000256" key="8">
    <source>
        <dbReference type="ARBA" id="ARBA00035655"/>
    </source>
</evidence>
<feature type="transmembrane region" description="Helical" evidence="9">
    <location>
        <begin position="154"/>
        <end position="175"/>
    </location>
</feature>
<keyword evidence="5 9" id="KW-0812">Transmembrane</keyword>
<dbReference type="GO" id="GO:0005886">
    <property type="term" value="C:plasma membrane"/>
    <property type="evidence" value="ECO:0007669"/>
    <property type="project" value="UniProtKB-SubCell"/>
</dbReference>
<feature type="transmembrane region" description="Helical" evidence="9">
    <location>
        <begin position="36"/>
        <end position="55"/>
    </location>
</feature>
<evidence type="ECO:0000256" key="7">
    <source>
        <dbReference type="ARBA" id="ARBA00023136"/>
    </source>
</evidence>
<gene>
    <name evidence="10" type="ORF">C7957_12231</name>
</gene>
<dbReference type="Proteomes" id="UP000295176">
    <property type="component" value="Unassembled WGS sequence"/>
</dbReference>
<feature type="transmembrane region" description="Helical" evidence="9">
    <location>
        <begin position="361"/>
        <end position="378"/>
    </location>
</feature>
<dbReference type="InterPro" id="IPR007272">
    <property type="entry name" value="Sulf_transp_TsuA/YedE"/>
</dbReference>
<evidence type="ECO:0000313" key="11">
    <source>
        <dbReference type="Proteomes" id="UP000295176"/>
    </source>
</evidence>
<keyword evidence="2" id="KW-0813">Transport</keyword>
<accession>A0A4R6RT91</accession>
<feature type="transmembrane region" description="Helical" evidence="9">
    <location>
        <begin position="75"/>
        <end position="94"/>
    </location>
</feature>
<feature type="transmembrane region" description="Helical" evidence="9">
    <location>
        <begin position="195"/>
        <end position="215"/>
    </location>
</feature>
<dbReference type="PANTHER" id="PTHR30574:SF1">
    <property type="entry name" value="SULPHUR TRANSPORT DOMAIN-CONTAINING PROTEIN"/>
    <property type="match status" value="1"/>
</dbReference>
<evidence type="ECO:0000313" key="10">
    <source>
        <dbReference type="EMBL" id="TDP90050.1"/>
    </source>
</evidence>
<evidence type="ECO:0000256" key="9">
    <source>
        <dbReference type="SAM" id="Phobius"/>
    </source>
</evidence>
<evidence type="ECO:0000256" key="3">
    <source>
        <dbReference type="ARBA" id="ARBA00022475"/>
    </source>
</evidence>
<name>A0A4R6RT91_9FIRM</name>
<dbReference type="RefSeq" id="WP_208108998.1">
    <property type="nucleotide sequence ID" value="NZ_SNXX01000022.1"/>
</dbReference>
<comment type="subcellular location">
    <subcellularLocation>
        <location evidence="1">Cell inner membrane</location>
        <topology evidence="1">Multi-pass membrane protein</topology>
    </subcellularLocation>
</comment>
<dbReference type="EMBL" id="SNXX01000022">
    <property type="protein sequence ID" value="TDP90050.1"/>
    <property type="molecule type" value="Genomic_DNA"/>
</dbReference>
<feature type="transmembrane region" description="Helical" evidence="9">
    <location>
        <begin position="330"/>
        <end position="349"/>
    </location>
</feature>
<proteinExistence type="inferred from homology"/>
<feature type="transmembrane region" description="Helical" evidence="9">
    <location>
        <begin position="398"/>
        <end position="416"/>
    </location>
</feature>
<protein>
    <submittedName>
        <fullName evidence="10">Uncharacterized protein</fullName>
    </submittedName>
</protein>
<organism evidence="10 11">
    <name type="scientific">Halanaerobium saccharolyticum</name>
    <dbReference type="NCBI Taxonomy" id="43595"/>
    <lineage>
        <taxon>Bacteria</taxon>
        <taxon>Bacillati</taxon>
        <taxon>Bacillota</taxon>
        <taxon>Clostridia</taxon>
        <taxon>Halanaerobiales</taxon>
        <taxon>Halanaerobiaceae</taxon>
        <taxon>Halanaerobium</taxon>
    </lineage>
</organism>
<feature type="transmembrane region" description="Helical" evidence="9">
    <location>
        <begin position="263"/>
        <end position="280"/>
    </location>
</feature>
<feature type="transmembrane region" description="Helical" evidence="9">
    <location>
        <begin position="12"/>
        <end position="30"/>
    </location>
</feature>
<evidence type="ECO:0000256" key="5">
    <source>
        <dbReference type="ARBA" id="ARBA00022692"/>
    </source>
</evidence>
<keyword evidence="7 9" id="KW-0472">Membrane</keyword>
<dbReference type="AlphaFoldDB" id="A0A4R6RT91"/>
<keyword evidence="3" id="KW-1003">Cell membrane</keyword>
<evidence type="ECO:0000256" key="2">
    <source>
        <dbReference type="ARBA" id="ARBA00022448"/>
    </source>
</evidence>
<reference evidence="10 11" key="1">
    <citation type="submission" date="2019-03" db="EMBL/GenBank/DDBJ databases">
        <title>Subsurface microbial communities from deep shales in Ohio and West Virginia, USA.</title>
        <authorList>
            <person name="Wrighton K."/>
        </authorList>
    </citation>
    <scope>NUCLEOTIDE SEQUENCE [LARGE SCALE GENOMIC DNA]</scope>
    <source>
        <strain evidence="10 11">MSL 7</strain>
    </source>
</reference>